<dbReference type="AlphaFoldDB" id="V6Z3H7"/>
<sequence length="136" mass="15764">MLKSIVTDTFFLSQPSQMVTKEECYIGQDLQDTLTYHRENCLGLAANMIGYQKRVIIISLGFVDLVMFNPQVLDKQDPYKTEESCLSLLGERPAKRFRQITVSYRDQNWHPKTITFKDLPAQICQHELDHLEGIII</sequence>
<dbReference type="Pfam" id="PF01327">
    <property type="entry name" value="Pep_deformylase"/>
    <property type="match status" value="1"/>
</dbReference>
<evidence type="ECO:0000313" key="3">
    <source>
        <dbReference type="Proteomes" id="UP000018482"/>
    </source>
</evidence>
<protein>
    <submittedName>
        <fullName evidence="2">Peptide deformylase</fullName>
    </submittedName>
</protein>
<dbReference type="PIRSF" id="PIRSF004749">
    <property type="entry name" value="Pep_def"/>
    <property type="match status" value="1"/>
</dbReference>
<gene>
    <name evidence="2" type="ORF">SAG0136_09840</name>
</gene>
<dbReference type="Proteomes" id="UP000018482">
    <property type="component" value="Unassembled WGS sequence"/>
</dbReference>
<dbReference type="PANTHER" id="PTHR10458">
    <property type="entry name" value="PEPTIDE DEFORMYLASE"/>
    <property type="match status" value="1"/>
</dbReference>
<proteinExistence type="inferred from homology"/>
<dbReference type="PANTHER" id="PTHR10458:SF22">
    <property type="entry name" value="PEPTIDE DEFORMYLASE"/>
    <property type="match status" value="1"/>
</dbReference>
<name>V6Z3H7_STRAG</name>
<dbReference type="NCBIfam" id="NF006670">
    <property type="entry name" value="PRK09218.1"/>
    <property type="match status" value="1"/>
</dbReference>
<dbReference type="InterPro" id="IPR023635">
    <property type="entry name" value="Peptide_deformylase"/>
</dbReference>
<evidence type="ECO:0000313" key="2">
    <source>
        <dbReference type="EMBL" id="ESV55485.1"/>
    </source>
</evidence>
<evidence type="ECO:0000256" key="1">
    <source>
        <dbReference type="ARBA" id="ARBA00010759"/>
    </source>
</evidence>
<dbReference type="CDD" id="cd00487">
    <property type="entry name" value="Pep_deformylase"/>
    <property type="match status" value="1"/>
</dbReference>
<dbReference type="EMBL" id="ANQC01000130">
    <property type="protein sequence ID" value="ESV55485.1"/>
    <property type="molecule type" value="Genomic_DNA"/>
</dbReference>
<comment type="caution">
    <text evidence="2">The sequence shown here is derived from an EMBL/GenBank/DDBJ whole genome shotgun (WGS) entry which is preliminary data.</text>
</comment>
<accession>V6Z3H7</accession>
<dbReference type="GO" id="GO:0042586">
    <property type="term" value="F:peptide deformylase activity"/>
    <property type="evidence" value="ECO:0007669"/>
    <property type="project" value="InterPro"/>
</dbReference>
<dbReference type="SUPFAM" id="SSF56420">
    <property type="entry name" value="Peptide deformylase"/>
    <property type="match status" value="1"/>
</dbReference>
<dbReference type="Gene3D" id="3.90.45.10">
    <property type="entry name" value="Peptide deformylase"/>
    <property type="match status" value="1"/>
</dbReference>
<dbReference type="InterPro" id="IPR036821">
    <property type="entry name" value="Peptide_deformylase_sf"/>
</dbReference>
<comment type="similarity">
    <text evidence="1">Belongs to the polypeptide deformylase family.</text>
</comment>
<dbReference type="PRINTS" id="PR01576">
    <property type="entry name" value="PDEFORMYLASE"/>
</dbReference>
<reference evidence="2 3" key="1">
    <citation type="submission" date="2013-05" db="EMBL/GenBank/DDBJ databases">
        <authorList>
            <person name="Richards V.P."/>
            <person name="Durkin S.A.S."/>
            <person name="Kim M."/>
            <person name="Pavinski Bitar P.D."/>
            <person name="Stanhope M.J."/>
            <person name="Town C.D."/>
            <person name="Venter J.C."/>
        </authorList>
    </citation>
    <scope>NUCLEOTIDE SEQUENCE [LARGE SCALE GENOMIC DNA]</scope>
    <source>
        <strain evidence="2 3">LMG 14747</strain>
    </source>
</reference>
<organism evidence="2 3">
    <name type="scientific">Streptococcus agalactiae LMG 14747</name>
    <dbReference type="NCBI Taxonomy" id="1154860"/>
    <lineage>
        <taxon>Bacteria</taxon>
        <taxon>Bacillati</taxon>
        <taxon>Bacillota</taxon>
        <taxon>Bacilli</taxon>
        <taxon>Lactobacillales</taxon>
        <taxon>Streptococcaceae</taxon>
        <taxon>Streptococcus</taxon>
    </lineage>
</organism>
<dbReference type="eggNOG" id="COG0242">
    <property type="taxonomic scope" value="Bacteria"/>
</dbReference>